<feature type="compositionally biased region" description="Polar residues" evidence="1">
    <location>
        <begin position="61"/>
        <end position="72"/>
    </location>
</feature>
<name>A0A7E4URW8_PANRE</name>
<protein>
    <submittedName>
        <fullName evidence="3">Uncharacterized protein</fullName>
    </submittedName>
</protein>
<evidence type="ECO:0000313" key="2">
    <source>
        <dbReference type="Proteomes" id="UP000492821"/>
    </source>
</evidence>
<proteinExistence type="predicted"/>
<reference evidence="2" key="1">
    <citation type="journal article" date="2013" name="Genetics">
        <title>The draft genome and transcriptome of Panagrellus redivivus are shaped by the harsh demands of a free-living lifestyle.</title>
        <authorList>
            <person name="Srinivasan J."/>
            <person name="Dillman A.R."/>
            <person name="Macchietto M.G."/>
            <person name="Heikkinen L."/>
            <person name="Lakso M."/>
            <person name="Fracchia K.M."/>
            <person name="Antoshechkin I."/>
            <person name="Mortazavi A."/>
            <person name="Wong G."/>
            <person name="Sternberg P.W."/>
        </authorList>
    </citation>
    <scope>NUCLEOTIDE SEQUENCE [LARGE SCALE GENOMIC DNA]</scope>
    <source>
        <strain evidence="2">MT8872</strain>
    </source>
</reference>
<reference evidence="3" key="2">
    <citation type="submission" date="2020-10" db="UniProtKB">
        <authorList>
            <consortium name="WormBaseParasite"/>
        </authorList>
    </citation>
    <scope>IDENTIFICATION</scope>
</reference>
<dbReference type="WBParaSite" id="Pan_g12127.t1">
    <property type="protein sequence ID" value="Pan_g12127.t1"/>
    <property type="gene ID" value="Pan_g12127"/>
</dbReference>
<evidence type="ECO:0000313" key="3">
    <source>
        <dbReference type="WBParaSite" id="Pan_g12127.t1"/>
    </source>
</evidence>
<feature type="region of interest" description="Disordered" evidence="1">
    <location>
        <begin position="61"/>
        <end position="84"/>
    </location>
</feature>
<dbReference type="Proteomes" id="UP000492821">
    <property type="component" value="Unassembled WGS sequence"/>
</dbReference>
<accession>A0A7E4URW8</accession>
<dbReference type="AlphaFoldDB" id="A0A7E4URW8"/>
<evidence type="ECO:0000256" key="1">
    <source>
        <dbReference type="SAM" id="MobiDB-lite"/>
    </source>
</evidence>
<keyword evidence="2" id="KW-1185">Reference proteome</keyword>
<sequence>MGARWRLGRRKGLGWRVRDYAAGTILNMASPLFPDPSAWKAKLSVEDAIWAEACASTVSAFSPKNSFSNQPYQHKDANEAGFLR</sequence>
<organism evidence="2 3">
    <name type="scientific">Panagrellus redivivus</name>
    <name type="common">Microworm</name>
    <dbReference type="NCBI Taxonomy" id="6233"/>
    <lineage>
        <taxon>Eukaryota</taxon>
        <taxon>Metazoa</taxon>
        <taxon>Ecdysozoa</taxon>
        <taxon>Nematoda</taxon>
        <taxon>Chromadorea</taxon>
        <taxon>Rhabditida</taxon>
        <taxon>Tylenchina</taxon>
        <taxon>Panagrolaimomorpha</taxon>
        <taxon>Panagrolaimoidea</taxon>
        <taxon>Panagrolaimidae</taxon>
        <taxon>Panagrellus</taxon>
    </lineage>
</organism>